<evidence type="ECO:0000256" key="3">
    <source>
        <dbReference type="ARBA" id="ARBA00023055"/>
    </source>
</evidence>
<dbReference type="EMBL" id="JANBTX010000100">
    <property type="protein sequence ID" value="KAJ2686613.1"/>
    <property type="molecule type" value="Genomic_DNA"/>
</dbReference>
<dbReference type="InterPro" id="IPR031468">
    <property type="entry name" value="SMP_LBD"/>
</dbReference>
<feature type="transmembrane region" description="Helical" evidence="7">
    <location>
        <begin position="212"/>
        <end position="243"/>
    </location>
</feature>
<dbReference type="PROSITE" id="PS51847">
    <property type="entry name" value="SMP"/>
    <property type="match status" value="1"/>
</dbReference>
<feature type="region of interest" description="Disordered" evidence="6">
    <location>
        <begin position="1595"/>
        <end position="1622"/>
    </location>
</feature>
<dbReference type="CDD" id="cd00030">
    <property type="entry name" value="C2"/>
    <property type="match status" value="1"/>
</dbReference>
<dbReference type="InterPro" id="IPR000008">
    <property type="entry name" value="C2_dom"/>
</dbReference>
<protein>
    <submittedName>
        <fullName evidence="10">Tricalbin-2</fullName>
    </submittedName>
</protein>
<feature type="domain" description="SMP-LTD" evidence="9">
    <location>
        <begin position="270"/>
        <end position="476"/>
    </location>
</feature>
<dbReference type="Pfam" id="PF00168">
    <property type="entry name" value="C2"/>
    <property type="match status" value="5"/>
</dbReference>
<feature type="domain" description="C2" evidence="8">
    <location>
        <begin position="1433"/>
        <end position="1551"/>
    </location>
</feature>
<keyword evidence="3" id="KW-0445">Lipid transport</keyword>
<evidence type="ECO:0000256" key="6">
    <source>
        <dbReference type="SAM" id="MobiDB-lite"/>
    </source>
</evidence>
<dbReference type="GO" id="GO:0016020">
    <property type="term" value="C:membrane"/>
    <property type="evidence" value="ECO:0007669"/>
    <property type="project" value="UniProtKB-SubCell"/>
</dbReference>
<dbReference type="PANTHER" id="PTHR46980:SF2">
    <property type="entry name" value="TRICALBIN-1-RELATED"/>
    <property type="match status" value="1"/>
</dbReference>
<evidence type="ECO:0000313" key="10">
    <source>
        <dbReference type="EMBL" id="KAJ2686613.1"/>
    </source>
</evidence>
<keyword evidence="7" id="KW-1133">Transmembrane helix</keyword>
<feature type="compositionally biased region" description="Low complexity" evidence="6">
    <location>
        <begin position="37"/>
        <end position="70"/>
    </location>
</feature>
<keyword evidence="5 7" id="KW-0472">Membrane</keyword>
<feature type="domain" description="C2" evidence="8">
    <location>
        <begin position="783"/>
        <end position="904"/>
    </location>
</feature>
<organism evidence="10 11">
    <name type="scientific">Coemansia spiralis</name>
    <dbReference type="NCBI Taxonomy" id="417178"/>
    <lineage>
        <taxon>Eukaryota</taxon>
        <taxon>Fungi</taxon>
        <taxon>Fungi incertae sedis</taxon>
        <taxon>Zoopagomycota</taxon>
        <taxon>Kickxellomycotina</taxon>
        <taxon>Kickxellomycetes</taxon>
        <taxon>Kickxellales</taxon>
        <taxon>Kickxellaceae</taxon>
        <taxon>Coemansia</taxon>
    </lineage>
</organism>
<feature type="compositionally biased region" description="Pro residues" evidence="6">
    <location>
        <begin position="75"/>
        <end position="91"/>
    </location>
</feature>
<dbReference type="InterPro" id="IPR035892">
    <property type="entry name" value="C2_domain_sf"/>
</dbReference>
<feature type="region of interest" description="Disordered" evidence="6">
    <location>
        <begin position="1412"/>
        <end position="1437"/>
    </location>
</feature>
<feature type="region of interest" description="Disordered" evidence="6">
    <location>
        <begin position="37"/>
        <end position="93"/>
    </location>
</feature>
<dbReference type="Gene3D" id="2.60.40.150">
    <property type="entry name" value="C2 domain"/>
    <property type="match status" value="5"/>
</dbReference>
<dbReference type="PROSITE" id="PS50004">
    <property type="entry name" value="C2"/>
    <property type="match status" value="4"/>
</dbReference>
<gene>
    <name evidence="10" type="primary">TCB2</name>
    <name evidence="10" type="ORF">IWW39_003516</name>
</gene>
<feature type="compositionally biased region" description="Low complexity" evidence="6">
    <location>
        <begin position="992"/>
        <end position="1009"/>
    </location>
</feature>
<keyword evidence="2" id="KW-0813">Transport</keyword>
<evidence type="ECO:0000256" key="2">
    <source>
        <dbReference type="ARBA" id="ARBA00022448"/>
    </source>
</evidence>
<dbReference type="GO" id="GO:0006869">
    <property type="term" value="P:lipid transport"/>
    <property type="evidence" value="ECO:0007669"/>
    <property type="project" value="UniProtKB-KW"/>
</dbReference>
<dbReference type="InterPro" id="IPR052455">
    <property type="entry name" value="Tricalbin_domain"/>
</dbReference>
<sequence>MAGDNTPLDPPSNMPLEEGESVLPTASARFRLAARGAMNNGNGAKTSQSSTSSLAAAVTAAAARARAESSGEVDTPPPSGAPPPPPPPPPAASVLKSKAIYDIARTKIMADRALYRLSTETGFIKLRSKPPPKLPGSGSTVASAGVPNGKEAAPAVNGAVPAKGVAGWKEQGAIDSGKKAAAAPAQPSIFDTLNVYLEMVDRSGLWRNCAGVFGLMFFTYVLTALNFGIFGFAIAATFGAQWYRNSITRYRRAVKDDLQRAYERATITRTLESVGWMNEFVTRFWLMFEPSLSRMVIDMADPILEQNTPGFLDSLKLTTFTLGTKAPRIDGVRTYSELEDRNQIVMDWHASFTPNDLEDVPAVLRENRVNPKVVLTVRVGKGFIGAGMPILVENMVFKGKMQVKLQLGPVFPHVRTADVCFLERPTIDFSLKPVGGETLGFDIAHMPGLRTFILDTMHSIIGPMFYAPNHFTIDVEQIISGAVAHIPSAKGVLVIHMQSARGLPKMDTFGKADPYVRISTIKHPEISVRTRTIEKTLAPSWGETLVLLVYSKSDTIQFEVFDWNNVGKDDKIGFVNYPMQRLLEQPESEGNTMPIMMGETERGQLSFDMSYFPVSIRTTQAAAVDAEGNPLDPSAEAAAAAAQQEDVAEISDEPDVESNTGLLRLFVRSASNLATSPALARKLSVRAEAYINKTRVIECPEVKGTDAPSWEVGKEIFVPDRDCATIHLRLVNTANERTVGTLKLRIEDALAHQSGEAGSDWHALEGHVTGKVRLNVKWRPILMDPDVASSLGQGKKLPTPPIGFVKLTCHEGRGLKNVEGATGRKSDPYTRVMVQNQVVAKTRYIANTLDPVWNETLFIPVHRVSESLALECMDWNRVERDKPLGEAMLKVSRLLGKPTVDENGEPVYAKTEPVEMWAGLRQRNGKVKGEIRFRASFVPVINFDEMLTEADKARGMLDMRLGDGGLVLGEEEVEIRDDASSSSSSDSEHEAPVNGVKVGGAVPPAMAGARTNGNMPREDRTLPESIFSGTTGSGGDSMAQALGRYPRLPNIDYTQFRAGVLSVATIGCRGLVRPFAGVFVNVYLNGNKQAPIIETQPSRRRGREHMWENELAQAAIAETPFDSLVFDVKCKPAGVDDADEMISIGRSEFTMAEMLAQKLVNTAEPVWLPLDADTGEVLVLLRFDPVEDPLLLPTESICDQGVVRLRITSASDLPAADKSGTSDPYVVALVDGVKVWESQTLKKTLNPRWNQQTEVGIRQRSKTVLTLEVYDWNQIQSHTLLGSTTIPLRELPINEPVEKDYPLAAGSVSGSGARATMQLKFHFKPGYVEQHDDSSPVLLDVAHTVVKAPVTVIKGGASVVGNVVGGLFGKLGGMKSHLSSKQKSSSAGLDDMHDGDQRKLSVAASQALQSATNLPLDDSQPAVEPAVPGTASPMLRPMPRLSESLEAFPSSGMLNVVIESAETRGSSKRNLVVAVEMNHKTMHKTRVEKDSMSVAWDNERFTLPVLQGGLPMLTVAVKDHSSFRGDKTFAEFALNVFAELKADLVQTSGARASASVALESEAGAVVVRLEFAGREANGSSGAALDDSFETSSIAGGSIMGGRRGTGEKHARRTSGFSRKSAK</sequence>
<comment type="caution">
    <text evidence="10">The sequence shown here is derived from an EMBL/GenBank/DDBJ whole genome shotgun (WGS) entry which is preliminary data.</text>
</comment>
<evidence type="ECO:0000256" key="5">
    <source>
        <dbReference type="ARBA" id="ARBA00023136"/>
    </source>
</evidence>
<comment type="subcellular location">
    <subcellularLocation>
        <location evidence="1">Membrane</location>
    </subcellularLocation>
</comment>
<keyword evidence="7" id="KW-0812">Transmembrane</keyword>
<dbReference type="OrthoDB" id="1029639at2759"/>
<accession>A0A9W8GDT4</accession>
<feature type="domain" description="C2" evidence="8">
    <location>
        <begin position="1184"/>
        <end position="1301"/>
    </location>
</feature>
<evidence type="ECO:0000259" key="9">
    <source>
        <dbReference type="PROSITE" id="PS51847"/>
    </source>
</evidence>
<dbReference type="Proteomes" id="UP001151516">
    <property type="component" value="Unassembled WGS sequence"/>
</dbReference>
<dbReference type="CDD" id="cd21678">
    <property type="entry name" value="SMP_TCB"/>
    <property type="match status" value="1"/>
</dbReference>
<reference evidence="10" key="1">
    <citation type="submission" date="2022-07" db="EMBL/GenBank/DDBJ databases">
        <title>Phylogenomic reconstructions and comparative analyses of Kickxellomycotina fungi.</title>
        <authorList>
            <person name="Reynolds N.K."/>
            <person name="Stajich J.E."/>
            <person name="Barry K."/>
            <person name="Grigoriev I.V."/>
            <person name="Crous P."/>
            <person name="Smith M.E."/>
        </authorList>
    </citation>
    <scope>NUCLEOTIDE SEQUENCE</scope>
    <source>
        <strain evidence="10">CBS 109367</strain>
    </source>
</reference>
<keyword evidence="4" id="KW-0446">Lipid-binding</keyword>
<dbReference type="GO" id="GO:0008289">
    <property type="term" value="F:lipid binding"/>
    <property type="evidence" value="ECO:0007669"/>
    <property type="project" value="UniProtKB-KW"/>
</dbReference>
<name>A0A9W8GDT4_9FUNG</name>
<evidence type="ECO:0000313" key="11">
    <source>
        <dbReference type="Proteomes" id="UP001151516"/>
    </source>
</evidence>
<keyword evidence="11" id="KW-1185">Reference proteome</keyword>
<dbReference type="PANTHER" id="PTHR46980">
    <property type="entry name" value="TRICALBIN-1-RELATED"/>
    <property type="match status" value="1"/>
</dbReference>
<feature type="domain" description="C2" evidence="8">
    <location>
        <begin position="474"/>
        <end position="592"/>
    </location>
</feature>
<evidence type="ECO:0000256" key="7">
    <source>
        <dbReference type="SAM" id="Phobius"/>
    </source>
</evidence>
<evidence type="ECO:0000256" key="4">
    <source>
        <dbReference type="ARBA" id="ARBA00023121"/>
    </source>
</evidence>
<proteinExistence type="predicted"/>
<dbReference type="SMART" id="SM00239">
    <property type="entry name" value="C2"/>
    <property type="match status" value="4"/>
</dbReference>
<evidence type="ECO:0000259" key="8">
    <source>
        <dbReference type="PROSITE" id="PS50004"/>
    </source>
</evidence>
<evidence type="ECO:0000256" key="1">
    <source>
        <dbReference type="ARBA" id="ARBA00004370"/>
    </source>
</evidence>
<dbReference type="SUPFAM" id="SSF49562">
    <property type="entry name" value="C2 domain (Calcium/lipid-binding domain, CaLB)"/>
    <property type="match status" value="5"/>
</dbReference>
<feature type="region of interest" description="Disordered" evidence="6">
    <location>
        <begin position="1"/>
        <end position="25"/>
    </location>
</feature>
<feature type="region of interest" description="Disordered" evidence="6">
    <location>
        <begin position="974"/>
        <end position="1034"/>
    </location>
</feature>
<dbReference type="Pfam" id="PF25669">
    <property type="entry name" value="SMP_MUG190-like"/>
    <property type="match status" value="2"/>
</dbReference>